<evidence type="ECO:0000313" key="4">
    <source>
        <dbReference type="EMBL" id="CAH0559508.1"/>
    </source>
</evidence>
<feature type="domain" description="DUF4371" evidence="3">
    <location>
        <begin position="118"/>
        <end position="227"/>
    </location>
</feature>
<accession>A0A9P0BB00</accession>
<protein>
    <submittedName>
        <fullName evidence="4">Uncharacterized protein</fullName>
    </submittedName>
</protein>
<sequence>MDEEGRKLSGFYWRKRKLEKQERHNKILKCIPKMTTFFTRDENRADNSKNEPKPGPSSDENVYLRQGEFTNASPLPESSESSFLNNVLEKENNNNAEELNIEIAYVEVQEDNSKGKPSYLSKDICNELLNILSNRIIDEIVTQLKANKYYSISVDSTPDVTHNDQLTLILRYCNKKGFPVERFVGFYKNSGHGAQELEETVINMLKSLNLDIKNCRGQSYDNASNMSASATQLQQIYLEDLDEYFPQECVHLKKLITSLSELKIEAPLELVQVLYENKLISSFPNINICLRIFFSIMVSNASGERSFSTLKRDLSKQLSIIEAISFQEEEEEEVSQQQTTFINLLKWEMKRALNTNELLALLEEDSDCENAESVDVVYVPPDTDEITDEENIDENVIGEERLEADIAGTGGKQSSVGGVSQRQNLHMLQPLDLSAYMQLLMGC</sequence>
<dbReference type="InterPro" id="IPR025398">
    <property type="entry name" value="DUF4371"/>
</dbReference>
<reference evidence="4" key="1">
    <citation type="submission" date="2021-12" db="EMBL/GenBank/DDBJ databases">
        <authorList>
            <person name="King R."/>
        </authorList>
    </citation>
    <scope>NUCLEOTIDE SEQUENCE</scope>
</reference>
<dbReference type="AlphaFoldDB" id="A0A9P0BB00"/>
<feature type="domain" description="HAT C-terminal dimerisation" evidence="2">
    <location>
        <begin position="252"/>
        <end position="317"/>
    </location>
</feature>
<proteinExistence type="predicted"/>
<evidence type="ECO:0000313" key="5">
    <source>
        <dbReference type="Proteomes" id="UP001154078"/>
    </source>
</evidence>
<dbReference type="PANTHER" id="PTHR45749:SF23">
    <property type="entry name" value="ZINC FINGER MYM-TYPE PROTEIN 1-LIKE"/>
    <property type="match status" value="1"/>
</dbReference>
<organism evidence="4 5">
    <name type="scientific">Brassicogethes aeneus</name>
    <name type="common">Rape pollen beetle</name>
    <name type="synonym">Meligethes aeneus</name>
    <dbReference type="NCBI Taxonomy" id="1431903"/>
    <lineage>
        <taxon>Eukaryota</taxon>
        <taxon>Metazoa</taxon>
        <taxon>Ecdysozoa</taxon>
        <taxon>Arthropoda</taxon>
        <taxon>Hexapoda</taxon>
        <taxon>Insecta</taxon>
        <taxon>Pterygota</taxon>
        <taxon>Neoptera</taxon>
        <taxon>Endopterygota</taxon>
        <taxon>Coleoptera</taxon>
        <taxon>Polyphaga</taxon>
        <taxon>Cucujiformia</taxon>
        <taxon>Nitidulidae</taxon>
        <taxon>Meligethinae</taxon>
        <taxon>Brassicogethes</taxon>
    </lineage>
</organism>
<dbReference type="EMBL" id="OV121137">
    <property type="protein sequence ID" value="CAH0559508.1"/>
    <property type="molecule type" value="Genomic_DNA"/>
</dbReference>
<dbReference type="Pfam" id="PF05699">
    <property type="entry name" value="Dimer_Tnp_hAT"/>
    <property type="match status" value="1"/>
</dbReference>
<feature type="compositionally biased region" description="Basic and acidic residues" evidence="1">
    <location>
        <begin position="39"/>
        <end position="52"/>
    </location>
</feature>
<dbReference type="Proteomes" id="UP001154078">
    <property type="component" value="Chromosome 6"/>
</dbReference>
<dbReference type="InterPro" id="IPR008906">
    <property type="entry name" value="HATC_C_dom"/>
</dbReference>
<dbReference type="OrthoDB" id="10037933at2759"/>
<evidence type="ECO:0000259" key="3">
    <source>
        <dbReference type="Pfam" id="PF14291"/>
    </source>
</evidence>
<dbReference type="PANTHER" id="PTHR45749">
    <property type="match status" value="1"/>
</dbReference>
<dbReference type="Pfam" id="PF14291">
    <property type="entry name" value="DUF4371"/>
    <property type="match status" value="1"/>
</dbReference>
<name>A0A9P0BB00_BRAAE</name>
<dbReference type="GO" id="GO:0046983">
    <property type="term" value="F:protein dimerization activity"/>
    <property type="evidence" value="ECO:0007669"/>
    <property type="project" value="InterPro"/>
</dbReference>
<evidence type="ECO:0000259" key="2">
    <source>
        <dbReference type="Pfam" id="PF05699"/>
    </source>
</evidence>
<evidence type="ECO:0000256" key="1">
    <source>
        <dbReference type="SAM" id="MobiDB-lite"/>
    </source>
</evidence>
<feature type="region of interest" description="Disordered" evidence="1">
    <location>
        <begin position="39"/>
        <end position="62"/>
    </location>
</feature>
<keyword evidence="5" id="KW-1185">Reference proteome</keyword>
<gene>
    <name evidence="4" type="ORF">MELIAE_LOCUS9592</name>
</gene>